<name>F0RUD7_SPHGB</name>
<dbReference type="STRING" id="158189.SpiBuddy_0466"/>
<dbReference type="Pfam" id="PF13263">
    <property type="entry name" value="PHP_C"/>
    <property type="match status" value="1"/>
</dbReference>
<dbReference type="Proteomes" id="UP000008466">
    <property type="component" value="Chromosome"/>
</dbReference>
<dbReference type="InterPro" id="IPR016195">
    <property type="entry name" value="Pol/histidinol_Pase-like"/>
</dbReference>
<dbReference type="CDD" id="cd07432">
    <property type="entry name" value="PHP_HisPPase"/>
    <property type="match status" value="1"/>
</dbReference>
<dbReference type="HOGENOM" id="CLU_082667_0_0_12"/>
<dbReference type="OrthoDB" id="9777619at2"/>
<reference evidence="2" key="1">
    <citation type="submission" date="2011-02" db="EMBL/GenBank/DDBJ databases">
        <title>Complete sequence of Spirochaeta sp. Buddy.</title>
        <authorList>
            <person name="Lucas S."/>
            <person name="Copeland A."/>
            <person name="Lapidus A."/>
            <person name="Cheng J.-F."/>
            <person name="Goodwin L."/>
            <person name="Pitluck S."/>
            <person name="Zeytun A."/>
            <person name="Detter J.C."/>
            <person name="Han C."/>
            <person name="Tapia R."/>
            <person name="Land M."/>
            <person name="Hauser L."/>
            <person name="Kyrpides N."/>
            <person name="Ivanova N."/>
            <person name="Mikhailova N."/>
            <person name="Pagani I."/>
            <person name="Ritalahti K.M."/>
            <person name="Loeffler F.E."/>
            <person name="Woyke T."/>
        </authorList>
    </citation>
    <scope>NUCLEOTIDE SEQUENCE [LARGE SCALE GENOMIC DNA]</scope>
    <source>
        <strain evidence="2">ATCC BAA-1886 / DSM 22777 / Buddy</strain>
    </source>
</reference>
<dbReference type="GO" id="GO:0035312">
    <property type="term" value="F:5'-3' DNA exonuclease activity"/>
    <property type="evidence" value="ECO:0007669"/>
    <property type="project" value="TreeGrafter"/>
</dbReference>
<dbReference type="SUPFAM" id="SSF89550">
    <property type="entry name" value="PHP domain-like"/>
    <property type="match status" value="1"/>
</dbReference>
<dbReference type="InterPro" id="IPR052018">
    <property type="entry name" value="PHP_domain"/>
</dbReference>
<keyword evidence="2" id="KW-1185">Reference proteome</keyword>
<sequence length="260" mass="29858">MNQFLYETHLHTKEASACSLSWASEYIAPYLQAGYAGIIVTDHFFNGNSSISRSLPWDQRIQQFSMGYEHTKQAGDEAGLSVFFGWEHSFGNDEYLIYGLDKTWLLSHPQIMKWNHQELFEAVDRDGGLMIQAHPFRERFYLDSIQLHPTVVHGVEAINRENEHENDRKACAYAKRYNLSMTSGSDIHDASKVGPACRGMAFNYPLQSIGEFVEAVKQQKGYDLIAEPERIAKPQQETTTIPIYLYEPESKVREIAWQQL</sequence>
<proteinExistence type="predicted"/>
<accession>F0RUD7</accession>
<dbReference type="AlphaFoldDB" id="F0RUD7"/>
<dbReference type="PANTHER" id="PTHR42924">
    <property type="entry name" value="EXONUCLEASE"/>
    <property type="match status" value="1"/>
</dbReference>
<dbReference type="PANTHER" id="PTHR42924:SF3">
    <property type="entry name" value="POLYMERASE_HISTIDINOL PHOSPHATASE N-TERMINAL DOMAIN-CONTAINING PROTEIN"/>
    <property type="match status" value="1"/>
</dbReference>
<gene>
    <name evidence="1" type="ordered locus">SpiBuddy_0466</name>
</gene>
<dbReference type="eggNOG" id="COG0613">
    <property type="taxonomic scope" value="Bacteria"/>
</dbReference>
<organism evidence="1 2">
    <name type="scientific">Sphaerochaeta globosa (strain ATCC BAA-1886 / DSM 22777 / Buddy)</name>
    <name type="common">Spirochaeta sp. (strain Buddy)</name>
    <dbReference type="NCBI Taxonomy" id="158189"/>
    <lineage>
        <taxon>Bacteria</taxon>
        <taxon>Pseudomonadati</taxon>
        <taxon>Spirochaetota</taxon>
        <taxon>Spirochaetia</taxon>
        <taxon>Spirochaetales</taxon>
        <taxon>Sphaerochaetaceae</taxon>
        <taxon>Sphaerochaeta</taxon>
    </lineage>
</organism>
<evidence type="ECO:0000313" key="2">
    <source>
        <dbReference type="Proteomes" id="UP000008466"/>
    </source>
</evidence>
<dbReference type="RefSeq" id="WP_013606152.1">
    <property type="nucleotide sequence ID" value="NC_015152.1"/>
</dbReference>
<dbReference type="EMBL" id="CP002541">
    <property type="protein sequence ID" value="ADY12299.1"/>
    <property type="molecule type" value="Genomic_DNA"/>
</dbReference>
<evidence type="ECO:0000313" key="1">
    <source>
        <dbReference type="EMBL" id="ADY12299.1"/>
    </source>
</evidence>
<protein>
    <submittedName>
        <fullName evidence="1">PHP domain protein</fullName>
    </submittedName>
</protein>
<dbReference type="GO" id="GO:0004534">
    <property type="term" value="F:5'-3' RNA exonuclease activity"/>
    <property type="evidence" value="ECO:0007669"/>
    <property type="project" value="TreeGrafter"/>
</dbReference>
<dbReference type="Gene3D" id="3.20.20.140">
    <property type="entry name" value="Metal-dependent hydrolases"/>
    <property type="match status" value="1"/>
</dbReference>
<dbReference type="KEGG" id="sbu:SpiBuddy_0466"/>